<proteinExistence type="inferred from homology"/>
<dbReference type="PANTHER" id="PTHR47990">
    <property type="entry name" value="2-OXOGLUTARATE (2OG) AND FE(II)-DEPENDENT OXYGENASE SUPERFAMILY PROTEIN-RELATED"/>
    <property type="match status" value="1"/>
</dbReference>
<evidence type="ECO:0000259" key="2">
    <source>
        <dbReference type="PROSITE" id="PS51471"/>
    </source>
</evidence>
<dbReference type="Pfam" id="PF14226">
    <property type="entry name" value="DIOX_N"/>
    <property type="match status" value="1"/>
</dbReference>
<dbReference type="Pfam" id="PF03171">
    <property type="entry name" value="2OG-FeII_Oxy"/>
    <property type="match status" value="1"/>
</dbReference>
<feature type="domain" description="Fe2OG dioxygenase" evidence="2">
    <location>
        <begin position="173"/>
        <end position="280"/>
    </location>
</feature>
<dbReference type="SUPFAM" id="SSF51197">
    <property type="entry name" value="Clavaminate synthase-like"/>
    <property type="match status" value="1"/>
</dbReference>
<dbReference type="Proteomes" id="UP000439903">
    <property type="component" value="Unassembled WGS sequence"/>
</dbReference>
<dbReference type="InterPro" id="IPR026992">
    <property type="entry name" value="DIOX_N"/>
</dbReference>
<dbReference type="PRINTS" id="PR00682">
    <property type="entry name" value="IPNSYNTHASE"/>
</dbReference>
<protein>
    <submittedName>
        <fullName evidence="3">Clavaminate synthase-like protein</fullName>
    </submittedName>
</protein>
<dbReference type="InterPro" id="IPR027443">
    <property type="entry name" value="IPNS-like_sf"/>
</dbReference>
<name>A0A8H4ADR4_GIGMA</name>
<evidence type="ECO:0000313" key="3">
    <source>
        <dbReference type="EMBL" id="KAF0483250.1"/>
    </source>
</evidence>
<dbReference type="GO" id="GO:0046872">
    <property type="term" value="F:metal ion binding"/>
    <property type="evidence" value="ECO:0007669"/>
    <property type="project" value="UniProtKB-KW"/>
</dbReference>
<dbReference type="PROSITE" id="PS51471">
    <property type="entry name" value="FE2OG_OXY"/>
    <property type="match status" value="1"/>
</dbReference>
<keyword evidence="1" id="KW-0408">Iron</keyword>
<evidence type="ECO:0000256" key="1">
    <source>
        <dbReference type="RuleBase" id="RU003682"/>
    </source>
</evidence>
<evidence type="ECO:0000313" key="4">
    <source>
        <dbReference type="Proteomes" id="UP000439903"/>
    </source>
</evidence>
<comment type="similarity">
    <text evidence="1">Belongs to the iron/ascorbate-dependent oxidoreductase family.</text>
</comment>
<dbReference type="GO" id="GO:0016491">
    <property type="term" value="F:oxidoreductase activity"/>
    <property type="evidence" value="ECO:0007669"/>
    <property type="project" value="UniProtKB-KW"/>
</dbReference>
<dbReference type="EMBL" id="WTPW01000749">
    <property type="protein sequence ID" value="KAF0483250.1"/>
    <property type="molecule type" value="Genomic_DNA"/>
</dbReference>
<keyword evidence="1" id="KW-0560">Oxidoreductase</keyword>
<dbReference type="InterPro" id="IPR050231">
    <property type="entry name" value="Iron_ascorbate_oxido_reductase"/>
</dbReference>
<dbReference type="InterPro" id="IPR005123">
    <property type="entry name" value="Oxoglu/Fe-dep_dioxygenase_dom"/>
</dbReference>
<dbReference type="OrthoDB" id="406156at2759"/>
<keyword evidence="4" id="KW-1185">Reference proteome</keyword>
<sequence length="323" mass="37505">MTDTFQSKDIPIIDFSLFETNQSLCVQQIKLACENLGFFYLKNHGFNEKDVEETFHRIKLYFDQSHEEKLNYKINEHYFGYIDLRQEVLDFKTQKIGDHKESFNFSKFDDNDDPLAQILPPLFNEKKSLFSSLSKKCHQLCLKILQTLAIALEIPQSEGGKHWFEPKHSYDLKSGDCLRVIHYPPTVVNNDQEDIRAGSHSDYGSLTVLFQKDIGGLEILPHNSTEWVPVPIISNCVVINVADCLQFWSKGLFKSIKHRVVFRKDTRNLDRYSIAYFFHAGSDVVLDRIPSKLIPQEDDDNTKYITAGEYLQNKLNASYQKVY</sequence>
<keyword evidence="1" id="KW-0479">Metal-binding</keyword>
<organism evidence="3 4">
    <name type="scientific">Gigaspora margarita</name>
    <dbReference type="NCBI Taxonomy" id="4874"/>
    <lineage>
        <taxon>Eukaryota</taxon>
        <taxon>Fungi</taxon>
        <taxon>Fungi incertae sedis</taxon>
        <taxon>Mucoromycota</taxon>
        <taxon>Glomeromycotina</taxon>
        <taxon>Glomeromycetes</taxon>
        <taxon>Diversisporales</taxon>
        <taxon>Gigasporaceae</taxon>
        <taxon>Gigaspora</taxon>
    </lineage>
</organism>
<accession>A0A8H4ADR4</accession>
<comment type="caution">
    <text evidence="3">The sequence shown here is derived from an EMBL/GenBank/DDBJ whole genome shotgun (WGS) entry which is preliminary data.</text>
</comment>
<dbReference type="InterPro" id="IPR044861">
    <property type="entry name" value="IPNS-like_FE2OG_OXY"/>
</dbReference>
<dbReference type="Gene3D" id="2.60.120.330">
    <property type="entry name" value="B-lactam Antibiotic, Isopenicillin N Synthase, Chain"/>
    <property type="match status" value="1"/>
</dbReference>
<reference evidence="3 4" key="1">
    <citation type="journal article" date="2019" name="Environ. Microbiol.">
        <title>At the nexus of three kingdoms: the genome of the mycorrhizal fungus Gigaspora margarita provides insights into plant, endobacterial and fungal interactions.</title>
        <authorList>
            <person name="Venice F."/>
            <person name="Ghignone S."/>
            <person name="Salvioli di Fossalunga A."/>
            <person name="Amselem J."/>
            <person name="Novero M."/>
            <person name="Xianan X."/>
            <person name="Sedzielewska Toro K."/>
            <person name="Morin E."/>
            <person name="Lipzen A."/>
            <person name="Grigoriev I.V."/>
            <person name="Henrissat B."/>
            <person name="Martin F.M."/>
            <person name="Bonfante P."/>
        </authorList>
    </citation>
    <scope>NUCLEOTIDE SEQUENCE [LARGE SCALE GENOMIC DNA]</scope>
    <source>
        <strain evidence="3 4">BEG34</strain>
    </source>
</reference>
<gene>
    <name evidence="3" type="ORF">F8M41_023245</name>
</gene>
<dbReference type="AlphaFoldDB" id="A0A8H4ADR4"/>